<feature type="region of interest" description="Disordered" evidence="1">
    <location>
        <begin position="69"/>
        <end position="121"/>
    </location>
</feature>
<feature type="compositionally biased region" description="Polar residues" evidence="1">
    <location>
        <begin position="366"/>
        <end position="377"/>
    </location>
</feature>
<evidence type="ECO:0000313" key="2">
    <source>
        <dbReference type="EMBL" id="EXJ78463.1"/>
    </source>
</evidence>
<dbReference type="HOGENOM" id="CLU_062651_0_0_1"/>
<evidence type="ECO:0000256" key="1">
    <source>
        <dbReference type="SAM" id="MobiDB-lite"/>
    </source>
</evidence>
<dbReference type="RefSeq" id="XP_007727911.1">
    <property type="nucleotide sequence ID" value="XM_007729721.1"/>
</dbReference>
<keyword evidence="3" id="KW-1185">Reference proteome</keyword>
<name>W9XE51_9EURO</name>
<sequence>MSDFEDYAYSPYDDFEDLLYDADPAPELADDLAEHAVHSPVWEGEIAGSELQDYFSDWEYYSDDYMDDDPVLLKANPQVGSPPKNPFKRTNDENQRAKRGKKRKLAEATEKPSPDAEDADLITRCIRGTVWAKPTARGPPPYKAGQESRVALMKNWKEAFAITDNGWHRNKSNMNDDESWAKDMSLEDMGLKNVQGPPIAQEREPQEAVSDEGSQDEEDDLQNEMEEVSLEESRSNVLPVGSEGVSGDELPRKRRRIKPDVPSPPRTSSAEVIESEDTQTGSTHTGQSTGKATDKTPSVEEADENRTAPVKTPALNGLNSSRSRKRKAEKDDYNGEAGPLKSTASSRAKRVASTKSKTIPAPAPNPRQTRQTRNGKK</sequence>
<dbReference type="Proteomes" id="UP000019484">
    <property type="component" value="Unassembled WGS sequence"/>
</dbReference>
<evidence type="ECO:0000313" key="3">
    <source>
        <dbReference type="Proteomes" id="UP000019484"/>
    </source>
</evidence>
<feature type="compositionally biased region" description="Basic and acidic residues" evidence="1">
    <location>
        <begin position="105"/>
        <end position="114"/>
    </location>
</feature>
<accession>W9XE51</accession>
<feature type="compositionally biased region" description="Acidic residues" evidence="1">
    <location>
        <begin position="209"/>
        <end position="230"/>
    </location>
</feature>
<dbReference type="eggNOG" id="ENOG502RNUM">
    <property type="taxonomic scope" value="Eukaryota"/>
</dbReference>
<comment type="caution">
    <text evidence="2">The sequence shown here is derived from an EMBL/GenBank/DDBJ whole genome shotgun (WGS) entry which is preliminary data.</text>
</comment>
<dbReference type="GeneID" id="19163710"/>
<dbReference type="AlphaFoldDB" id="W9XE51"/>
<feature type="region of interest" description="Disordered" evidence="1">
    <location>
        <begin position="167"/>
        <end position="377"/>
    </location>
</feature>
<dbReference type="EMBL" id="AMWN01000011">
    <property type="protein sequence ID" value="EXJ78463.1"/>
    <property type="molecule type" value="Genomic_DNA"/>
</dbReference>
<gene>
    <name evidence="2" type="ORF">A1O1_08863</name>
</gene>
<organism evidence="2 3">
    <name type="scientific">Capronia coronata CBS 617.96</name>
    <dbReference type="NCBI Taxonomy" id="1182541"/>
    <lineage>
        <taxon>Eukaryota</taxon>
        <taxon>Fungi</taxon>
        <taxon>Dikarya</taxon>
        <taxon>Ascomycota</taxon>
        <taxon>Pezizomycotina</taxon>
        <taxon>Eurotiomycetes</taxon>
        <taxon>Chaetothyriomycetidae</taxon>
        <taxon>Chaetothyriales</taxon>
        <taxon>Herpotrichiellaceae</taxon>
        <taxon>Capronia</taxon>
    </lineage>
</organism>
<feature type="compositionally biased region" description="Low complexity" evidence="1">
    <location>
        <begin position="278"/>
        <end position="290"/>
    </location>
</feature>
<dbReference type="STRING" id="1182541.W9XE51"/>
<reference evidence="2 3" key="1">
    <citation type="submission" date="2013-03" db="EMBL/GenBank/DDBJ databases">
        <title>The Genome Sequence of Capronia coronata CBS 617.96.</title>
        <authorList>
            <consortium name="The Broad Institute Genomics Platform"/>
            <person name="Cuomo C."/>
            <person name="de Hoog S."/>
            <person name="Gorbushina A."/>
            <person name="Walker B."/>
            <person name="Young S.K."/>
            <person name="Zeng Q."/>
            <person name="Gargeya S."/>
            <person name="Fitzgerald M."/>
            <person name="Haas B."/>
            <person name="Abouelleil A."/>
            <person name="Allen A.W."/>
            <person name="Alvarado L."/>
            <person name="Arachchi H.M."/>
            <person name="Berlin A.M."/>
            <person name="Chapman S.B."/>
            <person name="Gainer-Dewar J."/>
            <person name="Goldberg J."/>
            <person name="Griggs A."/>
            <person name="Gujja S."/>
            <person name="Hansen M."/>
            <person name="Howarth C."/>
            <person name="Imamovic A."/>
            <person name="Ireland A."/>
            <person name="Larimer J."/>
            <person name="McCowan C."/>
            <person name="Murphy C."/>
            <person name="Pearson M."/>
            <person name="Poon T.W."/>
            <person name="Priest M."/>
            <person name="Roberts A."/>
            <person name="Saif S."/>
            <person name="Shea T."/>
            <person name="Sisk P."/>
            <person name="Sykes S."/>
            <person name="Wortman J."/>
            <person name="Nusbaum C."/>
            <person name="Birren B."/>
        </authorList>
    </citation>
    <scope>NUCLEOTIDE SEQUENCE [LARGE SCALE GENOMIC DNA]</scope>
    <source>
        <strain evidence="2 3">CBS 617.96</strain>
    </source>
</reference>
<proteinExistence type="predicted"/>
<dbReference type="OrthoDB" id="5372734at2759"/>
<protein>
    <submittedName>
        <fullName evidence="2">Uncharacterized protein</fullName>
    </submittedName>
</protein>